<name>A0ABU5SDZ2_9BACT</name>
<sequence length="157" mass="17420">MSNTNKISAVLPEADKTATLALLEQVKTKLPFLISTPEAERPKRKMGAKSVEYVNLCLEAAKEYPTKLTVEFDTPEFGKDVDLINQLWAIRIKIGDLLDKVDDTMEAASGDSMKAADRVYELLKAAEKTDGSVSEILRRIAQFYSGQSKPRAKKTNP</sequence>
<organism evidence="1 2">
    <name type="scientific">Arcicella lustrica</name>
    <dbReference type="NCBI Taxonomy" id="2984196"/>
    <lineage>
        <taxon>Bacteria</taxon>
        <taxon>Pseudomonadati</taxon>
        <taxon>Bacteroidota</taxon>
        <taxon>Cytophagia</taxon>
        <taxon>Cytophagales</taxon>
        <taxon>Flectobacillaceae</taxon>
        <taxon>Arcicella</taxon>
    </lineage>
</organism>
<evidence type="ECO:0000313" key="1">
    <source>
        <dbReference type="EMBL" id="MEA5425500.1"/>
    </source>
</evidence>
<protein>
    <submittedName>
        <fullName evidence="1">Uncharacterized protein</fullName>
    </submittedName>
</protein>
<dbReference type="EMBL" id="JAYGIM010000001">
    <property type="protein sequence ID" value="MEA5425500.1"/>
    <property type="molecule type" value="Genomic_DNA"/>
</dbReference>
<evidence type="ECO:0000313" key="2">
    <source>
        <dbReference type="Proteomes" id="UP001302222"/>
    </source>
</evidence>
<reference evidence="1 2" key="1">
    <citation type="submission" date="2023-12" db="EMBL/GenBank/DDBJ databases">
        <title>Novel species of the genus Arcicella isolated from rivers.</title>
        <authorList>
            <person name="Lu H."/>
        </authorList>
    </citation>
    <scope>NUCLEOTIDE SEQUENCE [LARGE SCALE GENOMIC DNA]</scope>
    <source>
        <strain evidence="1 2">DC25W</strain>
    </source>
</reference>
<proteinExistence type="predicted"/>
<comment type="caution">
    <text evidence="1">The sequence shown here is derived from an EMBL/GenBank/DDBJ whole genome shotgun (WGS) entry which is preliminary data.</text>
</comment>
<accession>A0ABU5SDZ2</accession>
<gene>
    <name evidence="1" type="ORF">VB798_02885</name>
</gene>
<dbReference type="RefSeq" id="WP_323255765.1">
    <property type="nucleotide sequence ID" value="NZ_JAYGIM010000001.1"/>
</dbReference>
<keyword evidence="2" id="KW-1185">Reference proteome</keyword>
<dbReference type="Proteomes" id="UP001302222">
    <property type="component" value="Unassembled WGS sequence"/>
</dbReference>